<keyword evidence="3" id="KW-0687">Ribonucleoprotein</keyword>
<evidence type="ECO:0000256" key="2">
    <source>
        <dbReference type="ARBA" id="ARBA00022980"/>
    </source>
</evidence>
<dbReference type="OrthoDB" id="361383at2759"/>
<dbReference type="InterPro" id="IPR030878">
    <property type="entry name" value="Ribosomal_uL15"/>
</dbReference>
<dbReference type="GO" id="GO:0005762">
    <property type="term" value="C:mitochondrial large ribosomal subunit"/>
    <property type="evidence" value="ECO:0007669"/>
    <property type="project" value="TreeGrafter"/>
</dbReference>
<dbReference type="InterPro" id="IPR036227">
    <property type="entry name" value="Ribosomal_uL15/eL18_sf"/>
</dbReference>
<dbReference type="Proteomes" id="UP000789831">
    <property type="component" value="Unassembled WGS sequence"/>
</dbReference>
<reference evidence="5" key="1">
    <citation type="submission" date="2021-06" db="EMBL/GenBank/DDBJ databases">
        <authorList>
            <person name="Kallberg Y."/>
            <person name="Tangrot J."/>
            <person name="Rosling A."/>
        </authorList>
    </citation>
    <scope>NUCLEOTIDE SEQUENCE</scope>
    <source>
        <strain evidence="5">MT106</strain>
    </source>
</reference>
<dbReference type="PANTHER" id="PTHR12934">
    <property type="entry name" value="50S RIBOSOMAL PROTEIN L15"/>
    <property type="match status" value="1"/>
</dbReference>
<keyword evidence="2" id="KW-0689">Ribosomal protein</keyword>
<feature type="compositionally biased region" description="Gly residues" evidence="4">
    <location>
        <begin position="62"/>
        <end position="74"/>
    </location>
</feature>
<dbReference type="GO" id="GO:0006412">
    <property type="term" value="P:translation"/>
    <property type="evidence" value="ECO:0007669"/>
    <property type="project" value="InterPro"/>
</dbReference>
<dbReference type="GO" id="GO:0003735">
    <property type="term" value="F:structural constituent of ribosome"/>
    <property type="evidence" value="ECO:0007669"/>
    <property type="project" value="InterPro"/>
</dbReference>
<protein>
    <submittedName>
        <fullName evidence="5">8868_t:CDS:1</fullName>
    </submittedName>
</protein>
<feature type="region of interest" description="Disordered" evidence="4">
    <location>
        <begin position="237"/>
        <end position="257"/>
    </location>
</feature>
<evidence type="ECO:0000256" key="3">
    <source>
        <dbReference type="ARBA" id="ARBA00023274"/>
    </source>
</evidence>
<comment type="caution">
    <text evidence="5">The sequence shown here is derived from an EMBL/GenBank/DDBJ whole genome shotgun (WGS) entry which is preliminary data.</text>
</comment>
<dbReference type="NCBIfam" id="TIGR01071">
    <property type="entry name" value="rplO_bact"/>
    <property type="match status" value="1"/>
</dbReference>
<evidence type="ECO:0000313" key="5">
    <source>
        <dbReference type="EMBL" id="CAG8452941.1"/>
    </source>
</evidence>
<name>A0A9N8YVX5_9GLOM</name>
<dbReference type="PANTHER" id="PTHR12934:SF11">
    <property type="entry name" value="LARGE RIBOSOMAL SUBUNIT PROTEIN UL15M"/>
    <property type="match status" value="1"/>
</dbReference>
<feature type="region of interest" description="Disordered" evidence="4">
    <location>
        <begin position="41"/>
        <end position="95"/>
    </location>
</feature>
<dbReference type="InterPro" id="IPR005749">
    <property type="entry name" value="Ribosomal_uL15_bac-type"/>
</dbReference>
<evidence type="ECO:0000256" key="1">
    <source>
        <dbReference type="ARBA" id="ARBA00007320"/>
    </source>
</evidence>
<proteinExistence type="inferred from homology"/>
<sequence length="257" mass="29237">MFLHKTSTILQSLLRQHNNKSNYIGARNYVSALKKIPRKIGLGSLSDNPKATRQRRRVGRGPASGRGKTCGAGVKGQKARSGNTKPRRDFEGGQTPITRLFPKQNADVVKKELSTLEIDRLQHWIDRGLIDPNHVITTKQLADTRCVQISRAAPSAIRAIEQVGGHITCRYYNRLALRVVLHPEKFWRIPKFALPLRQKDIDYYTNPRNRGYLADPKELERLRQKNINAAIARFNATKNQANNNSNTSTRHPKYELL</sequence>
<comment type="similarity">
    <text evidence="1">Belongs to the universal ribosomal protein uL15 family.</text>
</comment>
<accession>A0A9N8YVX5</accession>
<dbReference type="EMBL" id="CAJVPL010000138">
    <property type="protein sequence ID" value="CAG8452941.1"/>
    <property type="molecule type" value="Genomic_DNA"/>
</dbReference>
<organism evidence="5 6">
    <name type="scientific">Ambispora gerdemannii</name>
    <dbReference type="NCBI Taxonomy" id="144530"/>
    <lineage>
        <taxon>Eukaryota</taxon>
        <taxon>Fungi</taxon>
        <taxon>Fungi incertae sedis</taxon>
        <taxon>Mucoromycota</taxon>
        <taxon>Glomeromycotina</taxon>
        <taxon>Glomeromycetes</taxon>
        <taxon>Archaeosporales</taxon>
        <taxon>Ambisporaceae</taxon>
        <taxon>Ambispora</taxon>
    </lineage>
</organism>
<evidence type="ECO:0000313" key="6">
    <source>
        <dbReference type="Proteomes" id="UP000789831"/>
    </source>
</evidence>
<dbReference type="HAMAP" id="MF_01341">
    <property type="entry name" value="Ribosomal_uL15"/>
    <property type="match status" value="1"/>
</dbReference>
<feature type="compositionally biased region" description="Low complexity" evidence="4">
    <location>
        <begin position="237"/>
        <end position="249"/>
    </location>
</feature>
<dbReference type="AlphaFoldDB" id="A0A9N8YVX5"/>
<evidence type="ECO:0000256" key="4">
    <source>
        <dbReference type="SAM" id="MobiDB-lite"/>
    </source>
</evidence>
<keyword evidence="6" id="KW-1185">Reference proteome</keyword>
<gene>
    <name evidence="5" type="ORF">AGERDE_LOCUS1836</name>
</gene>
<dbReference type="SUPFAM" id="SSF52080">
    <property type="entry name" value="Ribosomal proteins L15p and L18e"/>
    <property type="match status" value="1"/>
</dbReference>